<dbReference type="AlphaFoldDB" id="A0A0F9XWB2"/>
<dbReference type="EMBL" id="LAZR01000062">
    <property type="protein sequence ID" value="KKN96668.1"/>
    <property type="molecule type" value="Genomic_DNA"/>
</dbReference>
<reference evidence="2" key="1">
    <citation type="journal article" date="2015" name="Nature">
        <title>Complex archaea that bridge the gap between prokaryotes and eukaryotes.</title>
        <authorList>
            <person name="Spang A."/>
            <person name="Saw J.H."/>
            <person name="Jorgensen S.L."/>
            <person name="Zaremba-Niedzwiedzka K."/>
            <person name="Martijn J."/>
            <person name="Lind A.E."/>
            <person name="van Eijk R."/>
            <person name="Schleper C."/>
            <person name="Guy L."/>
            <person name="Ettema T.J."/>
        </authorList>
    </citation>
    <scope>NUCLEOTIDE SEQUENCE</scope>
</reference>
<evidence type="ECO:0000313" key="2">
    <source>
        <dbReference type="EMBL" id="KKN96668.1"/>
    </source>
</evidence>
<comment type="caution">
    <text evidence="2">The sequence shown here is derived from an EMBL/GenBank/DDBJ whole genome shotgun (WGS) entry which is preliminary data.</text>
</comment>
<protein>
    <recommendedName>
        <fullName evidence="1">N-acetyltransferase domain-containing protein</fullName>
    </recommendedName>
</protein>
<dbReference type="SUPFAM" id="SSF55729">
    <property type="entry name" value="Acyl-CoA N-acyltransferases (Nat)"/>
    <property type="match status" value="1"/>
</dbReference>
<feature type="domain" description="N-acetyltransferase" evidence="1">
    <location>
        <begin position="1"/>
        <end position="145"/>
    </location>
</feature>
<dbReference type="CDD" id="cd04301">
    <property type="entry name" value="NAT_SF"/>
    <property type="match status" value="1"/>
</dbReference>
<dbReference type="Gene3D" id="3.40.630.30">
    <property type="match status" value="1"/>
</dbReference>
<dbReference type="InterPro" id="IPR000182">
    <property type="entry name" value="GNAT_dom"/>
</dbReference>
<organism evidence="2">
    <name type="scientific">marine sediment metagenome</name>
    <dbReference type="NCBI Taxonomy" id="412755"/>
    <lineage>
        <taxon>unclassified sequences</taxon>
        <taxon>metagenomes</taxon>
        <taxon>ecological metagenomes</taxon>
    </lineage>
</organism>
<proteinExistence type="predicted"/>
<name>A0A0F9XWB2_9ZZZZ</name>
<dbReference type="PROSITE" id="PS51186">
    <property type="entry name" value="GNAT"/>
    <property type="match status" value="1"/>
</dbReference>
<accession>A0A0F9XWB2</accession>
<dbReference type="Pfam" id="PF00583">
    <property type="entry name" value="Acetyltransf_1"/>
    <property type="match status" value="1"/>
</dbReference>
<gene>
    <name evidence="2" type="ORF">LCGC14_0163120</name>
</gene>
<evidence type="ECO:0000259" key="1">
    <source>
        <dbReference type="PROSITE" id="PS51186"/>
    </source>
</evidence>
<dbReference type="InterPro" id="IPR016181">
    <property type="entry name" value="Acyl_CoA_acyltransferase"/>
</dbReference>
<sequence length="145" mass="15735">MDSRRAIRTVLNEARGLTFQVMKAPWGGLTLRAYLAGEEVGHVTTETLDDTKSHLGNLFVKPAHRGRGYGTLLAQKAAQSLKEWGVKTVEADVTSQKSYRALVSAFGTPSATAFESIDEIPATSYHEVDGEGKPGDGWAVSWNLQ</sequence>
<dbReference type="GO" id="GO:0016747">
    <property type="term" value="F:acyltransferase activity, transferring groups other than amino-acyl groups"/>
    <property type="evidence" value="ECO:0007669"/>
    <property type="project" value="InterPro"/>
</dbReference>